<comment type="caution">
    <text evidence="2">The sequence shown here is derived from an EMBL/GenBank/DDBJ whole genome shotgun (WGS) entry which is preliminary data.</text>
</comment>
<feature type="compositionally biased region" description="Polar residues" evidence="1">
    <location>
        <begin position="752"/>
        <end position="762"/>
    </location>
</feature>
<feature type="region of interest" description="Disordered" evidence="1">
    <location>
        <begin position="1"/>
        <end position="668"/>
    </location>
</feature>
<evidence type="ECO:0000313" key="3">
    <source>
        <dbReference type="Proteomes" id="UP000562929"/>
    </source>
</evidence>
<keyword evidence="3" id="KW-1185">Reference proteome</keyword>
<dbReference type="OrthoDB" id="5382952at2759"/>
<keyword evidence="2" id="KW-0489">Methyltransferase</keyword>
<feature type="compositionally biased region" description="Low complexity" evidence="1">
    <location>
        <begin position="25"/>
        <end position="34"/>
    </location>
</feature>
<feature type="compositionally biased region" description="Basic and acidic residues" evidence="1">
    <location>
        <begin position="132"/>
        <end position="156"/>
    </location>
</feature>
<evidence type="ECO:0000313" key="2">
    <source>
        <dbReference type="EMBL" id="KAF4591935.1"/>
    </source>
</evidence>
<feature type="compositionally biased region" description="Polar residues" evidence="1">
    <location>
        <begin position="161"/>
        <end position="182"/>
    </location>
</feature>
<proteinExistence type="predicted"/>
<feature type="compositionally biased region" description="Polar residues" evidence="1">
    <location>
        <begin position="86"/>
        <end position="102"/>
    </location>
</feature>
<dbReference type="InterPro" id="IPR029063">
    <property type="entry name" value="SAM-dependent_MTases_sf"/>
</dbReference>
<dbReference type="GO" id="GO:0008168">
    <property type="term" value="F:methyltransferase activity"/>
    <property type="evidence" value="ECO:0007669"/>
    <property type="project" value="UniProtKB-KW"/>
</dbReference>
<dbReference type="SUPFAM" id="SSF53335">
    <property type="entry name" value="S-adenosyl-L-methionine-dependent methyltransferases"/>
    <property type="match status" value="1"/>
</dbReference>
<feature type="compositionally biased region" description="Polar residues" evidence="1">
    <location>
        <begin position="630"/>
        <end position="643"/>
    </location>
</feature>
<keyword evidence="2" id="KW-0808">Transferase</keyword>
<feature type="compositionally biased region" description="Polar residues" evidence="1">
    <location>
        <begin position="247"/>
        <end position="257"/>
    </location>
</feature>
<feature type="compositionally biased region" description="Basic and acidic residues" evidence="1">
    <location>
        <begin position="13"/>
        <end position="23"/>
    </location>
</feature>
<feature type="compositionally biased region" description="Polar residues" evidence="1">
    <location>
        <begin position="339"/>
        <end position="358"/>
    </location>
</feature>
<feature type="region of interest" description="Disordered" evidence="1">
    <location>
        <begin position="809"/>
        <end position="840"/>
    </location>
</feature>
<name>A0A8H4QA12_9HYPO</name>
<dbReference type="Gene3D" id="3.40.50.150">
    <property type="entry name" value="Vaccinia Virus protein VP39"/>
    <property type="match status" value="1"/>
</dbReference>
<protein>
    <submittedName>
        <fullName evidence="2">Methyltransferase type 11</fullName>
    </submittedName>
</protein>
<dbReference type="GO" id="GO:0032259">
    <property type="term" value="P:methylation"/>
    <property type="evidence" value="ECO:0007669"/>
    <property type="project" value="UniProtKB-KW"/>
</dbReference>
<feature type="compositionally biased region" description="Low complexity" evidence="1">
    <location>
        <begin position="537"/>
        <end position="555"/>
    </location>
</feature>
<organism evidence="2 3">
    <name type="scientific">Ophiocordyceps camponoti-floridani</name>
    <dbReference type="NCBI Taxonomy" id="2030778"/>
    <lineage>
        <taxon>Eukaryota</taxon>
        <taxon>Fungi</taxon>
        <taxon>Dikarya</taxon>
        <taxon>Ascomycota</taxon>
        <taxon>Pezizomycotina</taxon>
        <taxon>Sordariomycetes</taxon>
        <taxon>Hypocreomycetidae</taxon>
        <taxon>Hypocreales</taxon>
        <taxon>Ophiocordycipitaceae</taxon>
        <taxon>Ophiocordyceps</taxon>
    </lineage>
</organism>
<feature type="compositionally biased region" description="Polar residues" evidence="1">
    <location>
        <begin position="376"/>
        <end position="392"/>
    </location>
</feature>
<dbReference type="Proteomes" id="UP000562929">
    <property type="component" value="Unassembled WGS sequence"/>
</dbReference>
<accession>A0A8H4QA12</accession>
<feature type="compositionally biased region" description="Polar residues" evidence="1">
    <location>
        <begin position="494"/>
        <end position="503"/>
    </location>
</feature>
<sequence length="1337" mass="145480">MGYGLPSSPADGLRLRRPADRTGPRRPTTYGRETAPGQPSNRRSGIPHPLPRESVVNKSRGPAAWPPSHIRSTSPSPSCDAGRRAASTSKSYRRSTSPSPSQLKPGPAKDAAQMEAVERGEARHQLPVIYPELDRYRDLQRTADRRNADLPHRYDGPPRTPSSVFFSGNSSQISASPSTRLSVSPGPGPYSRDTTPTSISSQSPVLVSSTRFKDRDPPAVDRPPLSRMRAETKDLGADPNGLASVRESMNSSSSGSTVRAGDRNPKREKRSESRLSSLPPSPPGRKSSQKLPKSRFYSSAPREPPSIVRSPPRPEPTRPSLSPRTGPPRRPSRDGTQDIPPQSTEPVSVIQSKLSSIPRSFERQASDPTLSKPRLGSTTSLPQIGRHTSTPQLPGLRSKAESARSPPAEPKKPRPRQSSSPKAGTSFTTRFPFFTRKKTVPEAVDDDESSQQRKANRKGPVAGTGHEGYGRIGAARRRSSSSGNSNAGKAAVDTQATRSSPGSRDSFFADRVRPVVIAGGEVVENRNTPSSPESAKASLQRRSSSHSAVSSGRAALSRKSSRITRWPTIAPADSHVWSSHEERSKRADESASKPSLAFRRSIQRLRSSPDNPIRLPKPILTDVPVPASPPLTSIDASITSDESQLPLGHELSRGSNDSYPAARRPQKRGRLPRKWNLFGRSHSRLNMKDDGEEVQAAVVAVDRKRVAYYAMMDSAEHDEGKLGCSSLTPEDKPGDCVWNVNRDRSRVVPTASKETASSTSRPAVSVASGSGRPSRLPQVGRIPKVVPSHQDKACPLAFSRPFRYSGQALPSTGSSVYDPESIATGPTPPRPSTPTPDAALEETADGDVFHECVVKLSAEVVRAKREFLTMSPRQRLDEDSSSCGSKGARLFADATAIIPKPDDPLDEDEIWDEYNDLLDEGAAQRFLTSVVPAHEAHRTELKRGRCSQGPSTDGADDGKTLTLSNHPSVHSTWGRVDVTERIRRVFLPHPHSSASTGLVERFENRLSSASDRTMFTDCSAISDDESPWAQVNLRVGSMTVSKWLTFGQVLFSDVRHELDVVDEEAERVSILVVDGLGNDDWSFYAAETYPAASFYNLSPRAALSAEVRKSPSSFPLSPANHHQVQYVSHLDKFPFPSQRFHCVVYRFPVAAPESHYGNMINEARRVLRPGGFIELSVLDADLNSMGNRARRAVRCLKERAHRESADVVLSSAADLVLRLLGKAGFSNIRVARVGVPVASSISRPDVGTAAANAAAPSSLADMMRDNSPMADESITRLVTRVGRWWYTRCYEQAGGPSEGSIWMSKELLSECEELRTSLKLMVCCARAPGRVPGLQGR</sequence>
<feature type="compositionally biased region" description="Basic and acidic residues" evidence="1">
    <location>
        <begin position="578"/>
        <end position="591"/>
    </location>
</feature>
<evidence type="ECO:0000256" key="1">
    <source>
        <dbReference type="SAM" id="MobiDB-lite"/>
    </source>
</evidence>
<feature type="compositionally biased region" description="Low complexity" evidence="1">
    <location>
        <begin position="198"/>
        <end position="209"/>
    </location>
</feature>
<feature type="region of interest" description="Disordered" evidence="1">
    <location>
        <begin position="938"/>
        <end position="966"/>
    </location>
</feature>
<gene>
    <name evidence="2" type="ORF">GQ602_002234</name>
</gene>
<dbReference type="EMBL" id="JAACLJ010000002">
    <property type="protein sequence ID" value="KAF4591935.1"/>
    <property type="molecule type" value="Genomic_DNA"/>
</dbReference>
<feature type="region of interest" description="Disordered" evidence="1">
    <location>
        <begin position="747"/>
        <end position="779"/>
    </location>
</feature>
<feature type="compositionally biased region" description="Low complexity" evidence="1">
    <location>
        <begin position="416"/>
        <end position="434"/>
    </location>
</feature>
<feature type="compositionally biased region" description="Low complexity" evidence="1">
    <location>
        <begin position="480"/>
        <end position="491"/>
    </location>
</feature>
<feature type="compositionally biased region" description="Basic and acidic residues" evidence="1">
    <location>
        <begin position="260"/>
        <end position="273"/>
    </location>
</feature>
<reference evidence="2 3" key="1">
    <citation type="journal article" date="2020" name="G3 (Bethesda)">
        <title>Genetic Underpinnings of Host Manipulation by Ophiocordyceps as Revealed by Comparative Transcriptomics.</title>
        <authorList>
            <person name="Will I."/>
            <person name="Das B."/>
            <person name="Trinh T."/>
            <person name="Brachmann A."/>
            <person name="Ohm R.A."/>
            <person name="de Bekker C."/>
        </authorList>
    </citation>
    <scope>NUCLEOTIDE SEQUENCE [LARGE SCALE GENOMIC DNA]</scope>
    <source>
        <strain evidence="2 3">EC05</strain>
    </source>
</reference>